<dbReference type="EMBL" id="JARAVY010000001">
    <property type="protein sequence ID" value="MDX2907596.1"/>
    <property type="molecule type" value="Genomic_DNA"/>
</dbReference>
<proteinExistence type="predicted"/>
<dbReference type="Proteomes" id="UP001271723">
    <property type="component" value="Unassembled WGS sequence"/>
</dbReference>
<organism evidence="1 2">
    <name type="scientific">Streptomyces griseiscabiei</name>
    <dbReference type="NCBI Taxonomy" id="2993540"/>
    <lineage>
        <taxon>Bacteria</taxon>
        <taxon>Bacillati</taxon>
        <taxon>Actinomycetota</taxon>
        <taxon>Actinomycetes</taxon>
        <taxon>Kitasatosporales</taxon>
        <taxon>Streptomycetaceae</taxon>
        <taxon>Streptomyces</taxon>
    </lineage>
</organism>
<comment type="caution">
    <text evidence="1">The sequence shown here is derived from an EMBL/GenBank/DDBJ whole genome shotgun (WGS) entry which is preliminary data.</text>
</comment>
<protein>
    <submittedName>
        <fullName evidence="1">SMI1/KNR4 family protein</fullName>
    </submittedName>
</protein>
<name>A0ABU4KW40_9ACTN</name>
<dbReference type="RefSeq" id="WP_086754926.1">
    <property type="nucleotide sequence ID" value="NZ_JAGJBZ010000001.1"/>
</dbReference>
<accession>A0ABU4KW40</accession>
<evidence type="ECO:0000313" key="1">
    <source>
        <dbReference type="EMBL" id="MDX2907596.1"/>
    </source>
</evidence>
<reference evidence="1 2" key="1">
    <citation type="journal article" date="2023" name="Microb. Genom.">
        <title>Mesoterricola silvestris gen. nov., sp. nov., Mesoterricola sediminis sp. nov., Geothrix oryzae sp. nov., Geothrix edaphica sp. nov., Geothrix rubra sp. nov., and Geothrix limicola sp. nov., six novel members of Acidobacteriota isolated from soils.</title>
        <authorList>
            <person name="Weisberg A.J."/>
            <person name="Pearce E."/>
            <person name="Kramer C.G."/>
            <person name="Chang J.H."/>
            <person name="Clarke C.R."/>
        </authorList>
    </citation>
    <scope>NUCLEOTIDE SEQUENCE [LARGE SCALE GENOMIC DNA]</scope>
    <source>
        <strain evidence="1 2">NRRL_B-2795</strain>
    </source>
</reference>
<gene>
    <name evidence="1" type="ORF">PV517_02645</name>
</gene>
<sequence>MIETTVDDRRFPPALAEVAEVEFEFDDDGEGVDFEPYEDFESAEETTDWLRDWTGNHELDGDAYRLFGMDGTGGQAAIWCARPGRPLAEQPVVFMSSEGECGVVAGDLSGFLWVLADGIGPMEAALYDTYDVRPDAVLTALAERHATTPRRPAEEIITEAKTRFARFAADLDELCRHQ</sequence>
<evidence type="ECO:0000313" key="2">
    <source>
        <dbReference type="Proteomes" id="UP001271723"/>
    </source>
</evidence>
<keyword evidence="2" id="KW-1185">Reference proteome</keyword>